<reference evidence="3 4" key="1">
    <citation type="journal article" date="2018" name="MBio">
        <title>Comparative Genomics Reveals the Core Gene Toolbox for the Fungus-Insect Symbiosis.</title>
        <authorList>
            <person name="Wang Y."/>
            <person name="Stata M."/>
            <person name="Wang W."/>
            <person name="Stajich J.E."/>
            <person name="White M.M."/>
            <person name="Moncalvo J.M."/>
        </authorList>
    </citation>
    <scope>NUCLEOTIDE SEQUENCE [LARGE SCALE GENOMIC DNA]</scope>
    <source>
        <strain evidence="3 4">SWE-8-4</strain>
    </source>
</reference>
<evidence type="ECO:0000256" key="2">
    <source>
        <dbReference type="ARBA" id="ARBA00023134"/>
    </source>
</evidence>
<organism evidence="3 4">
    <name type="scientific">Smittium simulii</name>
    <dbReference type="NCBI Taxonomy" id="133385"/>
    <lineage>
        <taxon>Eukaryota</taxon>
        <taxon>Fungi</taxon>
        <taxon>Fungi incertae sedis</taxon>
        <taxon>Zoopagomycota</taxon>
        <taxon>Kickxellomycotina</taxon>
        <taxon>Harpellomycetes</taxon>
        <taxon>Harpellales</taxon>
        <taxon>Legeriomycetaceae</taxon>
        <taxon>Smittium</taxon>
    </lineage>
</organism>
<evidence type="ECO:0000256" key="1">
    <source>
        <dbReference type="ARBA" id="ARBA00022741"/>
    </source>
</evidence>
<evidence type="ECO:0000313" key="4">
    <source>
        <dbReference type="Proteomes" id="UP000245383"/>
    </source>
</evidence>
<sequence length="131" mass="14717">MEINKVVILGDGGVGKIYDPTIEDSYRKKMIIDQKPCTVEILDTAGQDESVPIVLVGNKTDLENEREISYSEGEQAAQDFLCGFIETSAKNGTNIEKPFVEIVKLIRKKYKALPSTQKFNIKHKKKLCIIL</sequence>
<name>A0A2T9Y3T5_9FUNG</name>
<dbReference type="InterPro" id="IPR020849">
    <property type="entry name" value="Small_GTPase_Ras-type"/>
</dbReference>
<dbReference type="PROSITE" id="PS51419">
    <property type="entry name" value="RAB"/>
    <property type="match status" value="1"/>
</dbReference>
<dbReference type="GO" id="GO:0007165">
    <property type="term" value="P:signal transduction"/>
    <property type="evidence" value="ECO:0007669"/>
    <property type="project" value="InterPro"/>
</dbReference>
<dbReference type="GO" id="GO:0016020">
    <property type="term" value="C:membrane"/>
    <property type="evidence" value="ECO:0007669"/>
    <property type="project" value="InterPro"/>
</dbReference>
<dbReference type="Gene3D" id="3.40.50.300">
    <property type="entry name" value="P-loop containing nucleotide triphosphate hydrolases"/>
    <property type="match status" value="2"/>
</dbReference>
<dbReference type="SMART" id="SM00175">
    <property type="entry name" value="RAB"/>
    <property type="match status" value="1"/>
</dbReference>
<dbReference type="OrthoDB" id="5976022at2759"/>
<keyword evidence="1" id="KW-0547">Nucleotide-binding</keyword>
<dbReference type="PANTHER" id="PTHR24070">
    <property type="entry name" value="RAS, DI-RAS, AND RHEB FAMILY MEMBERS OF SMALL GTPASE SUPERFAMILY"/>
    <property type="match status" value="1"/>
</dbReference>
<accession>A0A2T9Y3T5</accession>
<dbReference type="SMART" id="SM00173">
    <property type="entry name" value="RAS"/>
    <property type="match status" value="1"/>
</dbReference>
<evidence type="ECO:0000313" key="3">
    <source>
        <dbReference type="EMBL" id="PVU87012.1"/>
    </source>
</evidence>
<dbReference type="STRING" id="133385.A0A2T9Y3T5"/>
<dbReference type="SMART" id="SM00174">
    <property type="entry name" value="RHO"/>
    <property type="match status" value="1"/>
</dbReference>
<dbReference type="SUPFAM" id="SSF52540">
    <property type="entry name" value="P-loop containing nucleoside triphosphate hydrolases"/>
    <property type="match status" value="1"/>
</dbReference>
<dbReference type="AlphaFoldDB" id="A0A2T9Y3T5"/>
<dbReference type="InterPro" id="IPR027417">
    <property type="entry name" value="P-loop_NTPase"/>
</dbReference>
<protein>
    <submittedName>
        <fullName evidence="3">Uncharacterized protein</fullName>
    </submittedName>
</protein>
<dbReference type="PROSITE" id="PS51421">
    <property type="entry name" value="RAS"/>
    <property type="match status" value="1"/>
</dbReference>
<keyword evidence="2" id="KW-0342">GTP-binding</keyword>
<gene>
    <name evidence="3" type="ORF">BB561_006482</name>
</gene>
<proteinExistence type="predicted"/>
<dbReference type="EMBL" id="MBFR01000570">
    <property type="protein sequence ID" value="PVU87012.1"/>
    <property type="molecule type" value="Genomic_DNA"/>
</dbReference>
<dbReference type="InterPro" id="IPR001806">
    <property type="entry name" value="Small_GTPase"/>
</dbReference>
<dbReference type="Proteomes" id="UP000245383">
    <property type="component" value="Unassembled WGS sequence"/>
</dbReference>
<keyword evidence="4" id="KW-1185">Reference proteome</keyword>
<dbReference type="GO" id="GO:0005525">
    <property type="term" value="F:GTP binding"/>
    <property type="evidence" value="ECO:0007669"/>
    <property type="project" value="UniProtKB-KW"/>
</dbReference>
<dbReference type="Pfam" id="PF00071">
    <property type="entry name" value="Ras"/>
    <property type="match status" value="1"/>
</dbReference>
<comment type="caution">
    <text evidence="3">The sequence shown here is derived from an EMBL/GenBank/DDBJ whole genome shotgun (WGS) entry which is preliminary data.</text>
</comment>
<dbReference type="GO" id="GO:0003924">
    <property type="term" value="F:GTPase activity"/>
    <property type="evidence" value="ECO:0007669"/>
    <property type="project" value="InterPro"/>
</dbReference>